<dbReference type="Gene3D" id="3.40.190.170">
    <property type="entry name" value="Bacterial extracellular solute-binding protein, family 7"/>
    <property type="match status" value="1"/>
</dbReference>
<dbReference type="NCBIfam" id="NF037995">
    <property type="entry name" value="TRAP_S1"/>
    <property type="match status" value="1"/>
</dbReference>
<sequence length="347" mass="38083">MKLGKPFRASRRYFLGAASGLGAASLLLAAGRQTFAQAPAIIKLPKKISLKIATITAETFPYVDGFNFWKKAIESRTGGEVDIQIFHTAQLGDERTINEGILAGSIHIGVGAGAWAGFVPAYNVVELPFLIRDLKHMYSLADGALGSKIGEQAEAKGFKVLSYYSAGDQHFQTRKAPIRSLGDFKGLKMRVIQNRAVIDGFRALGAVATPLPYPDIYTALQQGTVDGTANDLLTVTLAKFYEVAKFFTWSSYVVEPRPVIMSKAFYESLPRDFQKLLADTAKESAVYERKVFEDRSAGALEDAKRNGMTFVELTDREKWVDLVRPVWAEFGKATPGAAELIKIIQNS</sequence>
<evidence type="ECO:0000256" key="3">
    <source>
        <dbReference type="ARBA" id="ARBA00022729"/>
    </source>
</evidence>
<evidence type="ECO:0000313" key="5">
    <source>
        <dbReference type="EMBL" id="QWG22180.1"/>
    </source>
</evidence>
<dbReference type="InterPro" id="IPR006311">
    <property type="entry name" value="TAT_signal"/>
</dbReference>
<feature type="signal peptide" evidence="4">
    <location>
        <begin position="1"/>
        <end position="29"/>
    </location>
</feature>
<dbReference type="Proteomes" id="UP000676951">
    <property type="component" value="Chromosome"/>
</dbReference>
<keyword evidence="3 4" id="KW-0732">Signal</keyword>
<feature type="chain" id="PRO_5036893628" evidence="4">
    <location>
        <begin position="30"/>
        <end position="347"/>
    </location>
</feature>
<dbReference type="CDD" id="cd13603">
    <property type="entry name" value="PBP2_TRAP_Siap_TeaA_like"/>
    <property type="match status" value="1"/>
</dbReference>
<dbReference type="PIRSF" id="PIRSF006470">
    <property type="entry name" value="DctB"/>
    <property type="match status" value="1"/>
</dbReference>
<evidence type="ECO:0000256" key="2">
    <source>
        <dbReference type="ARBA" id="ARBA00022448"/>
    </source>
</evidence>
<dbReference type="AlphaFoldDB" id="A0A975NW87"/>
<dbReference type="GO" id="GO:0030288">
    <property type="term" value="C:outer membrane-bounded periplasmic space"/>
    <property type="evidence" value="ECO:0007669"/>
    <property type="project" value="InterPro"/>
</dbReference>
<gene>
    <name evidence="5" type="ORF">KMZ93_19670</name>
</gene>
<keyword evidence="2" id="KW-0813">Transport</keyword>
<dbReference type="RefSeq" id="WP_215602949.1">
    <property type="nucleotide sequence ID" value="NZ_CP076136.1"/>
</dbReference>
<comment type="similarity">
    <text evidence="1">Belongs to the bacterial solute-binding protein 7 family.</text>
</comment>
<evidence type="ECO:0000256" key="4">
    <source>
        <dbReference type="SAM" id="SignalP"/>
    </source>
</evidence>
<protein>
    <submittedName>
        <fullName evidence="5">TRAP transporter substrate-binding protein</fullName>
    </submittedName>
</protein>
<dbReference type="GO" id="GO:0055085">
    <property type="term" value="P:transmembrane transport"/>
    <property type="evidence" value="ECO:0007669"/>
    <property type="project" value="InterPro"/>
</dbReference>
<reference evidence="5 6" key="1">
    <citation type="submission" date="2021-06" db="EMBL/GenBank/DDBJ databases">
        <title>Bradyrhizobium sp. S2-11-4 Genome sequencing.</title>
        <authorList>
            <person name="Jin L."/>
        </authorList>
    </citation>
    <scope>NUCLEOTIDE SEQUENCE [LARGE SCALE GENOMIC DNA]</scope>
    <source>
        <strain evidence="5 6">S2-11-4</strain>
    </source>
</reference>
<dbReference type="SUPFAM" id="SSF53850">
    <property type="entry name" value="Periplasmic binding protein-like II"/>
    <property type="match status" value="1"/>
</dbReference>
<organism evidence="5 6">
    <name type="scientific">Bradyrhizobium sediminis</name>
    <dbReference type="NCBI Taxonomy" id="2840469"/>
    <lineage>
        <taxon>Bacteria</taxon>
        <taxon>Pseudomonadati</taxon>
        <taxon>Pseudomonadota</taxon>
        <taxon>Alphaproteobacteria</taxon>
        <taxon>Hyphomicrobiales</taxon>
        <taxon>Nitrobacteraceae</taxon>
        <taxon>Bradyrhizobium</taxon>
    </lineage>
</organism>
<dbReference type="NCBIfam" id="TIGR00787">
    <property type="entry name" value="dctP"/>
    <property type="match status" value="1"/>
</dbReference>
<dbReference type="PROSITE" id="PS51318">
    <property type="entry name" value="TAT"/>
    <property type="match status" value="1"/>
</dbReference>
<dbReference type="PANTHER" id="PTHR33376">
    <property type="match status" value="1"/>
</dbReference>
<dbReference type="Pfam" id="PF03480">
    <property type="entry name" value="DctP"/>
    <property type="match status" value="1"/>
</dbReference>
<evidence type="ECO:0000313" key="6">
    <source>
        <dbReference type="Proteomes" id="UP000676951"/>
    </source>
</evidence>
<proteinExistence type="inferred from homology"/>
<name>A0A975NW87_9BRAD</name>
<keyword evidence="6" id="KW-1185">Reference proteome</keyword>
<accession>A0A975NW87</accession>
<dbReference type="EMBL" id="CP076136">
    <property type="protein sequence ID" value="QWG22180.1"/>
    <property type="molecule type" value="Genomic_DNA"/>
</dbReference>
<evidence type="ECO:0000256" key="1">
    <source>
        <dbReference type="ARBA" id="ARBA00009023"/>
    </source>
</evidence>
<dbReference type="InterPro" id="IPR018389">
    <property type="entry name" value="DctP_fam"/>
</dbReference>
<dbReference type="PANTHER" id="PTHR33376:SF7">
    <property type="entry name" value="C4-DICARBOXYLATE-BINDING PROTEIN DCTB"/>
    <property type="match status" value="1"/>
</dbReference>
<dbReference type="InterPro" id="IPR004682">
    <property type="entry name" value="TRAP_DctP"/>
</dbReference>
<dbReference type="InterPro" id="IPR038404">
    <property type="entry name" value="TRAP_DctP_sf"/>
</dbReference>